<reference evidence="2 3" key="1">
    <citation type="submission" date="2018-05" db="EMBL/GenBank/DDBJ databases">
        <title>Streptomyces venezuelae.</title>
        <authorList>
            <person name="Kim W."/>
            <person name="Lee N."/>
            <person name="Cho B.-K."/>
        </authorList>
    </citation>
    <scope>NUCLEOTIDE SEQUENCE [LARGE SCALE GENOMIC DNA]</scope>
    <source>
        <strain evidence="2 3">ATCC 21782</strain>
    </source>
</reference>
<evidence type="ECO:0000259" key="1">
    <source>
        <dbReference type="Pfam" id="PF13546"/>
    </source>
</evidence>
<evidence type="ECO:0000313" key="3">
    <source>
        <dbReference type="Proteomes" id="UP000325211"/>
    </source>
</evidence>
<proteinExistence type="predicted"/>
<protein>
    <submittedName>
        <fullName evidence="2">Transposase</fullName>
    </submittedName>
</protein>
<dbReference type="InterPro" id="IPR039365">
    <property type="entry name" value="IS701-like"/>
</dbReference>
<dbReference type="Proteomes" id="UP000325211">
    <property type="component" value="Chromosome"/>
</dbReference>
<organism evidence="2 3">
    <name type="scientific">Streptomyces venezuelae</name>
    <dbReference type="NCBI Taxonomy" id="54571"/>
    <lineage>
        <taxon>Bacteria</taxon>
        <taxon>Bacillati</taxon>
        <taxon>Actinomycetota</taxon>
        <taxon>Actinomycetes</taxon>
        <taxon>Kitasatosporales</taxon>
        <taxon>Streptomycetaceae</taxon>
        <taxon>Streptomyces</taxon>
    </lineage>
</organism>
<evidence type="ECO:0000313" key="2">
    <source>
        <dbReference type="EMBL" id="QES52472.1"/>
    </source>
</evidence>
<dbReference type="OrthoDB" id="3657225at2"/>
<feature type="domain" description="Transposase IS701-like DDE" evidence="1">
    <location>
        <begin position="12"/>
        <end position="248"/>
    </location>
</feature>
<sequence length="359" mass="39815">MHEVADELCSAVFGSLRRRDQREKGRQYVFGLLEAPGRKSIRNIAAQTGGVGAEQSLHHFISDSTWEWQPIRSALAQYLDQTTPLTTWTAQPMAIPRGGEQSVGAGHRFDPHRGRMFRGQQAFGVWFTSVDVATPVGWRLYLPQDSAGSLTADRSYEDCAVTAALESVLQMGLAPRPVLLDIRGIGTRPTLHRFAQVGLPVLARISPATRLLVTDPALPGHGAGTLAAQDVLRNVRALRSPVEWTDPLRPGMRRTSWVSAVRVMMPDPSPERRRHLRLVGEWNDPNLPPTELWITDLLRPAPAVLLRMTKQARRVSVASRHSVQEVGLRDFSGRSLSGWHRHVTMASVAHAARALAEFR</sequence>
<dbReference type="PANTHER" id="PTHR33627">
    <property type="entry name" value="TRANSPOSASE"/>
    <property type="match status" value="1"/>
</dbReference>
<dbReference type="InterPro" id="IPR038721">
    <property type="entry name" value="IS701-like_DDE_dom"/>
</dbReference>
<dbReference type="EMBL" id="CP029190">
    <property type="protein sequence ID" value="QES52472.1"/>
    <property type="molecule type" value="Genomic_DNA"/>
</dbReference>
<dbReference type="Pfam" id="PF13546">
    <property type="entry name" value="DDE_5"/>
    <property type="match status" value="1"/>
</dbReference>
<dbReference type="AlphaFoldDB" id="A0A5P2DBC1"/>
<gene>
    <name evidence="2" type="ORF">DEJ50_17495</name>
</gene>
<accession>A0A5P2DBC1</accession>
<name>A0A5P2DBC1_STRVZ</name>
<dbReference type="PANTHER" id="PTHR33627:SF1">
    <property type="entry name" value="TRANSPOSASE"/>
    <property type="match status" value="1"/>
</dbReference>